<evidence type="ECO:0000256" key="1">
    <source>
        <dbReference type="SAM" id="MobiDB-lite"/>
    </source>
</evidence>
<feature type="compositionally biased region" description="Low complexity" evidence="1">
    <location>
        <begin position="89"/>
        <end position="99"/>
    </location>
</feature>
<keyword evidence="3" id="KW-1185">Reference proteome</keyword>
<dbReference type="AlphaFoldDB" id="A0A653BVL6"/>
<reference evidence="2 3" key="1">
    <citation type="submission" date="2019-01" db="EMBL/GenBank/DDBJ databases">
        <authorList>
            <person name="Sayadi A."/>
        </authorList>
    </citation>
    <scope>NUCLEOTIDE SEQUENCE [LARGE SCALE GENOMIC DNA]</scope>
</reference>
<feature type="compositionally biased region" description="Low complexity" evidence="1">
    <location>
        <begin position="64"/>
        <end position="76"/>
    </location>
</feature>
<dbReference type="Proteomes" id="UP000410492">
    <property type="component" value="Unassembled WGS sequence"/>
</dbReference>
<accession>A0A653BVL6</accession>
<proteinExistence type="predicted"/>
<feature type="region of interest" description="Disordered" evidence="1">
    <location>
        <begin position="1"/>
        <end position="110"/>
    </location>
</feature>
<name>A0A653BVL6_CALMS</name>
<evidence type="ECO:0000313" key="2">
    <source>
        <dbReference type="EMBL" id="VEN39331.1"/>
    </source>
</evidence>
<evidence type="ECO:0000313" key="3">
    <source>
        <dbReference type="Proteomes" id="UP000410492"/>
    </source>
</evidence>
<gene>
    <name evidence="2" type="ORF">CALMAC_LOCUS3906</name>
</gene>
<feature type="compositionally biased region" description="Acidic residues" evidence="1">
    <location>
        <begin position="101"/>
        <end position="110"/>
    </location>
</feature>
<sequence length="110" mass="12613">MSNMQVAKTESGAVCVGRREEEEELTEETTLTESHKDLGHTKIHEKKAEFESEEKKSLVEENRTQQSQSTRSVVQSEKTEVSQNRKVMSSSFQTSQSYSMEETEEYEIEG</sequence>
<organism evidence="2 3">
    <name type="scientific">Callosobruchus maculatus</name>
    <name type="common">Southern cowpea weevil</name>
    <name type="synonym">Pulse bruchid</name>
    <dbReference type="NCBI Taxonomy" id="64391"/>
    <lineage>
        <taxon>Eukaryota</taxon>
        <taxon>Metazoa</taxon>
        <taxon>Ecdysozoa</taxon>
        <taxon>Arthropoda</taxon>
        <taxon>Hexapoda</taxon>
        <taxon>Insecta</taxon>
        <taxon>Pterygota</taxon>
        <taxon>Neoptera</taxon>
        <taxon>Endopterygota</taxon>
        <taxon>Coleoptera</taxon>
        <taxon>Polyphaga</taxon>
        <taxon>Cucujiformia</taxon>
        <taxon>Chrysomeloidea</taxon>
        <taxon>Chrysomelidae</taxon>
        <taxon>Bruchinae</taxon>
        <taxon>Bruchini</taxon>
        <taxon>Callosobruchus</taxon>
    </lineage>
</organism>
<feature type="compositionally biased region" description="Basic and acidic residues" evidence="1">
    <location>
        <begin position="33"/>
        <end position="63"/>
    </location>
</feature>
<protein>
    <submittedName>
        <fullName evidence="2">Uncharacterized protein</fullName>
    </submittedName>
</protein>
<dbReference type="EMBL" id="CAACVG010005457">
    <property type="protein sequence ID" value="VEN39331.1"/>
    <property type="molecule type" value="Genomic_DNA"/>
</dbReference>